<dbReference type="Pfam" id="PF03323">
    <property type="entry name" value="GerA"/>
    <property type="match status" value="1"/>
</dbReference>
<sequence length="455" mass="51569">MNEVRLASIRQKLSASFDVSFTTYELHGRTISMIFLSSLSAQSAVNALIQGFTQSPKEDPLTFFNGSVSALLDEQAAITQILSGQCVVLLDHDPAYYSVETRGYPTRSVHAPENEKSIRGSNDAFVENIIQNVGLIRRRIRDERLVVELDKEGKLTKTDLALVYMRGIVDQDVLDDFKHRLQANSQVEIYNDRNLVEALYGKTLNPYPHVRYTERPDLCALHLLQGSLVVLVDTIPSAILLPTTFFEQIQQAEEYTQTPLLAFCTRLSRYIGIFLSIYLMPLWIALRVSENPTMLNLPVQGVHPFEFGFQILFAELVVEWIRQSLIHAPNMLSGIMGFLVVFVLGDFGIEFGAYTKEILIMIAISNLGNFLTPGYEISLANKFSRICLNLMTLFFKIPGFCIGIIAHFLLLLSTDTIKYPYLYPLIPFSFKEMRRLLFGSLIHSTKKQNDQMKAK</sequence>
<dbReference type="GeneID" id="94439212"/>
<evidence type="ECO:0000313" key="4">
    <source>
        <dbReference type="EMBL" id="MDY5168044.1"/>
    </source>
</evidence>
<dbReference type="STRING" id="1034346.GCA_000313565_03416"/>
<evidence type="ECO:0000313" key="5">
    <source>
        <dbReference type="EMBL" id="PXX76911.1"/>
    </source>
</evidence>
<dbReference type="EMBL" id="QJKH01000013">
    <property type="protein sequence ID" value="PXX76911.1"/>
    <property type="molecule type" value="Genomic_DNA"/>
</dbReference>
<feature type="transmembrane region" description="Helical" evidence="3">
    <location>
        <begin position="331"/>
        <end position="352"/>
    </location>
</feature>
<dbReference type="InterPro" id="IPR004995">
    <property type="entry name" value="Spore_Ger"/>
</dbReference>
<accession>A0A2V2FHP0</accession>
<evidence type="ECO:0000256" key="2">
    <source>
        <dbReference type="ARBA" id="ARBA00023136"/>
    </source>
</evidence>
<dbReference type="PANTHER" id="PTHR22550:SF9">
    <property type="entry name" value="STAGE V SPORULATION PROTEIN AF"/>
    <property type="match status" value="1"/>
</dbReference>
<keyword evidence="6" id="KW-1185">Reference proteome</keyword>
<keyword evidence="3" id="KW-1133">Transmembrane helix</keyword>
<dbReference type="RefSeq" id="WP_022939695.1">
    <property type="nucleotide sequence ID" value="NZ_BAABZA010000001.1"/>
</dbReference>
<dbReference type="OrthoDB" id="9772630at2"/>
<evidence type="ECO:0000256" key="3">
    <source>
        <dbReference type="SAM" id="Phobius"/>
    </source>
</evidence>
<comment type="caution">
    <text evidence="4">The sequence shown here is derived from an EMBL/GenBank/DDBJ whole genome shotgun (WGS) entry which is preliminary data.</text>
</comment>
<dbReference type="Proteomes" id="UP001276902">
    <property type="component" value="Unassembled WGS sequence"/>
</dbReference>
<evidence type="ECO:0000256" key="1">
    <source>
        <dbReference type="ARBA" id="ARBA00005278"/>
    </source>
</evidence>
<feature type="transmembrane region" description="Helical" evidence="3">
    <location>
        <begin position="358"/>
        <end position="375"/>
    </location>
</feature>
<reference evidence="5 6" key="1">
    <citation type="submission" date="2018-05" db="EMBL/GenBank/DDBJ databases">
        <title>Genomic Encyclopedia of Type Strains, Phase IV (KMG-IV): sequencing the most valuable type-strain genomes for metagenomic binning, comparative biology and taxonomic classification.</title>
        <authorList>
            <person name="Goeker M."/>
        </authorList>
    </citation>
    <scope>NUCLEOTIDE SEQUENCE [LARGE SCALE GENOMIC DNA]</scope>
    <source>
        <strain evidence="5 6">JC118</strain>
    </source>
</reference>
<keyword evidence="3" id="KW-0812">Transmembrane</keyword>
<protein>
    <submittedName>
        <fullName evidence="4">Spore germination protein</fullName>
    </submittedName>
    <submittedName>
        <fullName evidence="5">Stage V sporulation protein AF</fullName>
    </submittedName>
</protein>
<comment type="similarity">
    <text evidence="1">Belongs to the GerABKA family.</text>
</comment>
<evidence type="ECO:0000313" key="6">
    <source>
        <dbReference type="Proteomes" id="UP000247612"/>
    </source>
</evidence>
<dbReference type="PANTHER" id="PTHR22550">
    <property type="entry name" value="SPORE GERMINATION PROTEIN"/>
    <property type="match status" value="1"/>
</dbReference>
<feature type="transmembrane region" description="Helical" evidence="3">
    <location>
        <begin position="387"/>
        <end position="412"/>
    </location>
</feature>
<reference evidence="4" key="2">
    <citation type="submission" date="2022-03" db="EMBL/GenBank/DDBJ databases">
        <title>First case of bacteraemia caused by Dielma fastidiosa in a patient hospitalised with diverticulitis.</title>
        <authorList>
            <person name="Forman-Ankjaer B."/>
            <person name="Hvid-Jensen F."/>
            <person name="Kobel C.M."/>
            <person name="Greve T."/>
        </authorList>
    </citation>
    <scope>NUCLEOTIDE SEQUENCE</scope>
    <source>
        <strain evidence="4">AUH_DF_2021</strain>
    </source>
</reference>
<keyword evidence="2 3" id="KW-0472">Membrane</keyword>
<evidence type="ECO:0000313" key="7">
    <source>
        <dbReference type="Proteomes" id="UP001276902"/>
    </source>
</evidence>
<name>A0A2V2FHP0_9FIRM</name>
<gene>
    <name evidence="5" type="ORF">DES51_113106</name>
    <name evidence="4" type="ORF">MQE39_07935</name>
</gene>
<dbReference type="GO" id="GO:0016020">
    <property type="term" value="C:membrane"/>
    <property type="evidence" value="ECO:0007669"/>
    <property type="project" value="InterPro"/>
</dbReference>
<dbReference type="AlphaFoldDB" id="A0A2V2FHP0"/>
<proteinExistence type="inferred from homology"/>
<dbReference type="InterPro" id="IPR050768">
    <property type="entry name" value="UPF0353/GerABKA_families"/>
</dbReference>
<organism evidence="4 7">
    <name type="scientific">Dielma fastidiosa</name>
    <dbReference type="NCBI Taxonomy" id="1034346"/>
    <lineage>
        <taxon>Bacteria</taxon>
        <taxon>Bacillati</taxon>
        <taxon>Bacillota</taxon>
        <taxon>Erysipelotrichia</taxon>
        <taxon>Erysipelotrichales</taxon>
        <taxon>Erysipelotrichaceae</taxon>
        <taxon>Dielma</taxon>
    </lineage>
</organism>
<dbReference type="EMBL" id="JALDAW010000011">
    <property type="protein sequence ID" value="MDY5168044.1"/>
    <property type="molecule type" value="Genomic_DNA"/>
</dbReference>
<feature type="transmembrane region" description="Helical" evidence="3">
    <location>
        <begin position="267"/>
        <end position="286"/>
    </location>
</feature>
<dbReference type="GO" id="GO:0009847">
    <property type="term" value="P:spore germination"/>
    <property type="evidence" value="ECO:0007669"/>
    <property type="project" value="InterPro"/>
</dbReference>
<dbReference type="Proteomes" id="UP000247612">
    <property type="component" value="Unassembled WGS sequence"/>
</dbReference>